<accession>A0A5N6BHM2</accession>
<dbReference type="SUPFAM" id="SSF51735">
    <property type="entry name" value="NAD(P)-binding Rossmann-fold domains"/>
    <property type="match status" value="1"/>
</dbReference>
<evidence type="ECO:0000256" key="1">
    <source>
        <dbReference type="ARBA" id="ARBA00007637"/>
    </source>
</evidence>
<dbReference type="InterPro" id="IPR001509">
    <property type="entry name" value="Epimerase_deHydtase"/>
</dbReference>
<dbReference type="AlphaFoldDB" id="A0A5N6BHM2"/>
<evidence type="ECO:0000313" key="4">
    <source>
        <dbReference type="Proteomes" id="UP000313066"/>
    </source>
</evidence>
<name>A0A5N6BHM2_9ACTN</name>
<dbReference type="InterPro" id="IPR036291">
    <property type="entry name" value="NAD(P)-bd_dom_sf"/>
</dbReference>
<comment type="caution">
    <text evidence="3">The sequence shown here is derived from an EMBL/GenBank/DDBJ whole genome shotgun (WGS) entry which is preliminary data.</text>
</comment>
<comment type="similarity">
    <text evidence="1">Belongs to the NAD(P)-dependent epimerase/dehydratase family.</text>
</comment>
<dbReference type="EMBL" id="VDMA02000021">
    <property type="protein sequence ID" value="KAB8180537.1"/>
    <property type="molecule type" value="Genomic_DNA"/>
</dbReference>
<dbReference type="Gene3D" id="3.40.50.720">
    <property type="entry name" value="NAD(P)-binding Rossmann-like Domain"/>
    <property type="match status" value="1"/>
</dbReference>
<dbReference type="Pfam" id="PF01370">
    <property type="entry name" value="Epimerase"/>
    <property type="match status" value="1"/>
</dbReference>
<proteinExistence type="inferred from homology"/>
<protein>
    <submittedName>
        <fullName evidence="3">NAD-dependent epimerase/dehydratase family protein</fullName>
    </submittedName>
</protein>
<dbReference type="PANTHER" id="PTHR43000">
    <property type="entry name" value="DTDP-D-GLUCOSE 4,6-DEHYDRATASE-RELATED"/>
    <property type="match status" value="1"/>
</dbReference>
<evidence type="ECO:0000313" key="3">
    <source>
        <dbReference type="EMBL" id="KAB8180537.1"/>
    </source>
</evidence>
<evidence type="ECO:0000259" key="2">
    <source>
        <dbReference type="Pfam" id="PF01370"/>
    </source>
</evidence>
<organism evidence="3 4">
    <name type="scientific">Microbispora catharanthi</name>
    <dbReference type="NCBI Taxonomy" id="1712871"/>
    <lineage>
        <taxon>Bacteria</taxon>
        <taxon>Bacillati</taxon>
        <taxon>Actinomycetota</taxon>
        <taxon>Actinomycetes</taxon>
        <taxon>Streptosporangiales</taxon>
        <taxon>Streptosporangiaceae</taxon>
        <taxon>Microbispora</taxon>
    </lineage>
</organism>
<dbReference type="Proteomes" id="UP000313066">
    <property type="component" value="Unassembled WGS sequence"/>
</dbReference>
<reference evidence="3 4" key="1">
    <citation type="submission" date="2019-10" db="EMBL/GenBank/DDBJ databases">
        <title>Nonomuraea sp. nov., isolated from Phyllanthus amarus.</title>
        <authorList>
            <person name="Klykleung N."/>
            <person name="Tanasupawat S."/>
        </authorList>
    </citation>
    <scope>NUCLEOTIDE SEQUENCE [LARGE SCALE GENOMIC DNA]</scope>
    <source>
        <strain evidence="3 4">CR1-09</strain>
    </source>
</reference>
<sequence>MHRKAEEEPIAELWATTRTQRGAIWPTAVGKKIHAARPCPRRTMIEHTRRAPMPPVRAIDPRPLSRSSTREEGLSYAGTRALVTGAAGFIGARLVKRLVSLGAEVHAVSRKPPTVTHVGEVWHRADLRVAAATGELLGAVRPDVVFHLASEVNGGRDTGLVLPTLENNLLGTVNLLTAAAGRTGTRVVLCGSCEEPRPANDHAPPPSPYAMAKWAATGYAQLFQRLWDLPATVLRPTMVYGPGQRDLTKLVPYVALSLLRGEEPSLTSGAKMADWVYVDDVAEAFVAAGRSDRAAGHVMDIGTGVLTSVRDTVELLYRVMGSPLRPRFGEVADRPLDNAQTVDIGLAAEVLGWRPAVGLEEGLRRTLAWYREHR</sequence>
<gene>
    <name evidence="3" type="ORF">FH610_032025</name>
</gene>
<feature type="domain" description="NAD-dependent epimerase/dehydratase" evidence="2">
    <location>
        <begin position="81"/>
        <end position="302"/>
    </location>
</feature>
<keyword evidence="4" id="KW-1185">Reference proteome</keyword>